<accession>A0A0T6AXM3</accession>
<dbReference type="SMART" id="SM00755">
    <property type="entry name" value="Grip"/>
    <property type="match status" value="1"/>
</dbReference>
<dbReference type="OrthoDB" id="1926336at2759"/>
<feature type="coiled-coil region" evidence="5">
    <location>
        <begin position="989"/>
        <end position="1314"/>
    </location>
</feature>
<feature type="coiled-coil region" evidence="5">
    <location>
        <begin position="394"/>
        <end position="721"/>
    </location>
</feature>
<gene>
    <name evidence="8" type="ORF">AMK59_8242</name>
</gene>
<keyword evidence="9" id="KW-1185">Reference proteome</keyword>
<evidence type="ECO:0000256" key="1">
    <source>
        <dbReference type="ARBA" id="ARBA00004496"/>
    </source>
</evidence>
<dbReference type="Pfam" id="PF01465">
    <property type="entry name" value="GRIP"/>
    <property type="match status" value="1"/>
</dbReference>
<keyword evidence="4 5" id="KW-0175">Coiled coil</keyword>
<feature type="domain" description="GRIP" evidence="7">
    <location>
        <begin position="1564"/>
        <end position="1614"/>
    </location>
</feature>
<dbReference type="InterPro" id="IPR051841">
    <property type="entry name" value="MT-Golgi_org_protein"/>
</dbReference>
<organism evidence="8 9">
    <name type="scientific">Oryctes borbonicus</name>
    <dbReference type="NCBI Taxonomy" id="1629725"/>
    <lineage>
        <taxon>Eukaryota</taxon>
        <taxon>Metazoa</taxon>
        <taxon>Ecdysozoa</taxon>
        <taxon>Arthropoda</taxon>
        <taxon>Hexapoda</taxon>
        <taxon>Insecta</taxon>
        <taxon>Pterygota</taxon>
        <taxon>Neoptera</taxon>
        <taxon>Endopterygota</taxon>
        <taxon>Coleoptera</taxon>
        <taxon>Polyphaga</taxon>
        <taxon>Scarabaeiformia</taxon>
        <taxon>Scarabaeidae</taxon>
        <taxon>Dynastinae</taxon>
        <taxon>Oryctes</taxon>
    </lineage>
</organism>
<dbReference type="GO" id="GO:0005794">
    <property type="term" value="C:Golgi apparatus"/>
    <property type="evidence" value="ECO:0007669"/>
    <property type="project" value="TreeGrafter"/>
</dbReference>
<reference evidence="8 9" key="1">
    <citation type="submission" date="2015-09" db="EMBL/GenBank/DDBJ databases">
        <title>Draft genome of the scarab beetle Oryctes borbonicus.</title>
        <authorList>
            <person name="Meyer J.M."/>
            <person name="Markov G.V."/>
            <person name="Baskaran P."/>
            <person name="Herrmann M."/>
            <person name="Sommer R.J."/>
            <person name="Roedelsperger C."/>
        </authorList>
    </citation>
    <scope>NUCLEOTIDE SEQUENCE [LARGE SCALE GENOMIC DNA]</scope>
    <source>
        <strain evidence="8">OB123</strain>
        <tissue evidence="8">Whole animal</tissue>
    </source>
</reference>
<feature type="compositionally biased region" description="Polar residues" evidence="6">
    <location>
        <begin position="1487"/>
        <end position="1496"/>
    </location>
</feature>
<feature type="region of interest" description="Disordered" evidence="6">
    <location>
        <begin position="1473"/>
        <end position="1500"/>
    </location>
</feature>
<evidence type="ECO:0000256" key="6">
    <source>
        <dbReference type="SAM" id="MobiDB-lite"/>
    </source>
</evidence>
<protein>
    <recommendedName>
        <fullName evidence="7">GRIP domain-containing protein</fullName>
    </recommendedName>
</protein>
<dbReference type="PANTHER" id="PTHR18902">
    <property type="entry name" value="NUCLEAR MITOTIC APPARATUS PROTEIN 1-RELATED"/>
    <property type="match status" value="1"/>
</dbReference>
<feature type="coiled-coil region" evidence="5">
    <location>
        <begin position="33"/>
        <end position="156"/>
    </location>
</feature>
<dbReference type="EMBL" id="LJIG01022555">
    <property type="protein sequence ID" value="KRT79952.1"/>
    <property type="molecule type" value="Genomic_DNA"/>
</dbReference>
<proteinExistence type="predicted"/>
<evidence type="ECO:0000313" key="8">
    <source>
        <dbReference type="EMBL" id="KRT79952.1"/>
    </source>
</evidence>
<dbReference type="Gene3D" id="1.10.220.60">
    <property type="entry name" value="GRIP domain"/>
    <property type="match status" value="1"/>
</dbReference>
<dbReference type="Gene3D" id="1.10.287.1490">
    <property type="match status" value="1"/>
</dbReference>
<feature type="coiled-coil region" evidence="5">
    <location>
        <begin position="750"/>
        <end position="937"/>
    </location>
</feature>
<evidence type="ECO:0000256" key="5">
    <source>
        <dbReference type="SAM" id="Coils"/>
    </source>
</evidence>
<dbReference type="PROSITE" id="PS50913">
    <property type="entry name" value="GRIP"/>
    <property type="match status" value="1"/>
</dbReference>
<feature type="coiled-coil region" evidence="5">
    <location>
        <begin position="1344"/>
        <end position="1460"/>
    </location>
</feature>
<feature type="coiled-coil region" evidence="5">
    <location>
        <begin position="1534"/>
        <end position="1572"/>
    </location>
</feature>
<evidence type="ECO:0000256" key="3">
    <source>
        <dbReference type="ARBA" id="ARBA00022553"/>
    </source>
</evidence>
<evidence type="ECO:0000259" key="7">
    <source>
        <dbReference type="PROSITE" id="PS50913"/>
    </source>
</evidence>
<dbReference type="PANTHER" id="PTHR18902:SF25">
    <property type="entry name" value="GRIP AND COILED-COIL DOMAIN-CONTAINING PROTEIN 2"/>
    <property type="match status" value="1"/>
</dbReference>
<dbReference type="InterPro" id="IPR000237">
    <property type="entry name" value="GRIP_dom"/>
</dbReference>
<feature type="coiled-coil region" evidence="5">
    <location>
        <begin position="183"/>
        <end position="238"/>
    </location>
</feature>
<dbReference type="Proteomes" id="UP000051574">
    <property type="component" value="Unassembled WGS sequence"/>
</dbReference>
<sequence>MDGSSDTNVKKTSLEDLTKDELIVRCKSLLAIAQKAKQAKDATFEENNKLKEQLNKHQAFSSVEVIEKLTQQKVDLLTNLEELKSEKIQLDKKFSHCVTQLQNAESKISDLDTTNQSYKRRVDRLSEENEQLIIHLDELERQIEELKTVGLQQQQQLLALEKSNVLLTKTNDNINQQLEEQCRSEENKQLTELKNKLDVSLEELKYIKSENSKLNNIIKELEEAFKDNEERLYLKENDLLEKVQIIENLKSDIDGLRKINEGKNVLDNSISVNMEKKCIFLQTELEQSENIITSLRKDIGNKNIELEQNANLMDDMKTEVHKNKALVEKLNHDIINMSKKLADAQIMSSGVTSDLQNANEKLKGKLKLYHSKIVKFANDIKLLKQSKIDLLLVFKTYTQQVNEWKEQLHLLLNKIESQNQEHQHTILENNSYKEIIQNKNAENEKLLANLKELQMYKEYYEENEKLRDANKFLKDEINTLQQKIFISEQKITTYKQENKNLYKIQENLSKTIQDLEEKCHRLERIESDEQETLTLFASERQQFIEVMEKIQAENKFKEAELAKQYEECFSNSQKVIEENDKLKLRINDLNNETEKFRETQLTLESLKQELDRSNSHGIDNKKEISNLNYNYAVLLEEKENLERMLKLLQEQHEKSIGDHNSIKSYKKEDDKKMNRMAEECEKLNKEVSHLQDVIKKYLEEKKELQSKQETMNLENEALKVKIKEFNALNKKLGETQLQLQSELEMNKKQVVDLENLSTALNDQLKNVNKQELELAEKSGEEILNLVKKNNELQEIINGLEVKIQNLTNIASSDKESQTSNDLHNFEEITSSLKRENAELLSEMNEMNQALKERGETISKQEALCEDVMKKLQNYELQFKSNKDILNKKDELVENLKQEIAALKITNKCMNADSLDASNKKDDEIIQLKLEIQELRDRLLLSQSDMQSEIHYAESENMSTSTISKIEELNRMKDLDSSWEERYGKLRNFAIKLKGKIRELTADLQKDQAEKADLHQKQAKTIQTFQQQIDKLQDDLEVSKNDCKQYLKKLDTIALEVNKKKKELVENEEVISQLKSEIDGLNKEKLNTDNWKKQVSAKIQALKKELEANNLLKKEFENKINKLNAELESKDKALKHEIERHNQTKTVLQESNNECKKQSVLNLEMHDYERSVKELSQKIDKKQELINKLKSQLETQKTSLNTLKDQNQELDESIKSWEDKYDKNNSENEFNKKKIAELEKNISEKEHKLQDLTYMIENIRSDNEDLSTQLSKTIAEHQKVSSALKEECEFLKSKNVGLEQTLRQVQEVLKMKEEEFCEIQKEYEGYKVRAQSVLRQNQSRDVGVEEKLIEEAASLRAQVDILTTQLKDIRSVLDEAETNNNKFQVDRDHLLEKIKNLESTVENHKESYEQLNANHQQTILENAETVRGLKIHSDTLAQCYRQQISEQESRHNREIIELQSKVDRGNTPPDSAIIIPSMPREEGEGSESIDSATNNGIQPVPLDKLLSNETEYEVVSMKKQISENESKVTHLAALLADAEQDLAKYVQLNKVLKEEIRRQQRSAEREKHAENLEYLKNVVFKFITLGNGDERSRLVPVLNTILKLSPEETQKLNNVARGEKGWSNYLSIPWGSANKPQ</sequence>
<keyword evidence="2" id="KW-0963">Cytoplasm</keyword>
<name>A0A0T6AXM3_9SCAR</name>
<evidence type="ECO:0000313" key="9">
    <source>
        <dbReference type="Proteomes" id="UP000051574"/>
    </source>
</evidence>
<comment type="subcellular location">
    <subcellularLocation>
        <location evidence="1">Cytoplasm</location>
    </subcellularLocation>
</comment>
<evidence type="ECO:0000256" key="4">
    <source>
        <dbReference type="ARBA" id="ARBA00023054"/>
    </source>
</evidence>
<evidence type="ECO:0000256" key="2">
    <source>
        <dbReference type="ARBA" id="ARBA00022490"/>
    </source>
</evidence>
<comment type="caution">
    <text evidence="8">The sequence shown here is derived from an EMBL/GenBank/DDBJ whole genome shotgun (WGS) entry which is preliminary data.</text>
</comment>
<keyword evidence="3" id="KW-0597">Phosphoprotein</keyword>